<evidence type="ECO:0000256" key="5">
    <source>
        <dbReference type="ARBA" id="ARBA00022692"/>
    </source>
</evidence>
<dbReference type="InterPro" id="IPR019150">
    <property type="entry name" value="Vesicle_transport_protein_Use1"/>
</dbReference>
<evidence type="ECO:0000313" key="14">
    <source>
        <dbReference type="EMBL" id="CAH0394899.1"/>
    </source>
</evidence>
<dbReference type="GO" id="GO:0015031">
    <property type="term" value="P:protein transport"/>
    <property type="evidence" value="ECO:0007669"/>
    <property type="project" value="UniProtKB-KW"/>
</dbReference>
<evidence type="ECO:0000256" key="9">
    <source>
        <dbReference type="ARBA" id="ARBA00022989"/>
    </source>
</evidence>
<feature type="transmembrane region" description="Helical" evidence="13">
    <location>
        <begin position="217"/>
        <end position="236"/>
    </location>
</feature>
<evidence type="ECO:0000256" key="3">
    <source>
        <dbReference type="ARBA" id="ARBA00015843"/>
    </source>
</evidence>
<proteinExistence type="inferred from homology"/>
<protein>
    <recommendedName>
        <fullName evidence="3">Vesicle transport protein USE1</fullName>
    </recommendedName>
    <alternativeName>
        <fullName evidence="11">USE1-like protein</fullName>
    </alternativeName>
</protein>
<evidence type="ECO:0000256" key="10">
    <source>
        <dbReference type="ARBA" id="ARBA00023136"/>
    </source>
</evidence>
<dbReference type="GO" id="GO:0005789">
    <property type="term" value="C:endoplasmic reticulum membrane"/>
    <property type="evidence" value="ECO:0007669"/>
    <property type="project" value="UniProtKB-SubCell"/>
</dbReference>
<keyword evidence="12" id="KW-0175">Coiled coil</keyword>
<evidence type="ECO:0000256" key="11">
    <source>
        <dbReference type="ARBA" id="ARBA00032711"/>
    </source>
</evidence>
<dbReference type="PANTHER" id="PTHR13050">
    <property type="entry name" value="USE1-LIKE PROTEIN"/>
    <property type="match status" value="1"/>
</dbReference>
<dbReference type="GO" id="GO:0006890">
    <property type="term" value="P:retrograde vesicle-mediated transport, Golgi to endoplasmic reticulum"/>
    <property type="evidence" value="ECO:0007669"/>
    <property type="project" value="TreeGrafter"/>
</dbReference>
<keyword evidence="8" id="KW-0653">Protein transport</keyword>
<evidence type="ECO:0000256" key="6">
    <source>
        <dbReference type="ARBA" id="ARBA00022824"/>
    </source>
</evidence>
<sequence length="243" mass="28482">MTASFSRLDIDVRRLLARCEEMAREQNSEETWRLEKFIGTLEEMVEELEKLNQDASNNNIFLYKRRIEFLRGLLKTQKIENPFEKVMAAQLLSSNLPNSLTKEIHQKTTAKFSGEIRDELFDLQGSSLRFRDVQQANIYESLDDSIKSQQSKQAHIAEEMLIMTRNMKELSRLAGDTIRKDVRTFENSSVLADSNFSKLKVEAEKLELLNKGAWKCWMWLIIVLVLFIFVFMVIFMKVNKKKK</sequence>
<evidence type="ECO:0000256" key="13">
    <source>
        <dbReference type="SAM" id="Phobius"/>
    </source>
</evidence>
<keyword evidence="9 13" id="KW-1133">Transmembrane helix</keyword>
<accession>A0A9P0AMQ7</accession>
<keyword evidence="6" id="KW-0256">Endoplasmic reticulum</keyword>
<dbReference type="KEGG" id="btab:109038757"/>
<evidence type="ECO:0000256" key="1">
    <source>
        <dbReference type="ARBA" id="ARBA00004163"/>
    </source>
</evidence>
<keyword evidence="15" id="KW-1185">Reference proteome</keyword>
<keyword evidence="10 13" id="KW-0472">Membrane</keyword>
<evidence type="ECO:0000313" key="15">
    <source>
        <dbReference type="Proteomes" id="UP001152759"/>
    </source>
</evidence>
<dbReference type="GO" id="GO:0031201">
    <property type="term" value="C:SNARE complex"/>
    <property type="evidence" value="ECO:0007669"/>
    <property type="project" value="TreeGrafter"/>
</dbReference>
<dbReference type="PANTHER" id="PTHR13050:SF7">
    <property type="entry name" value="VESICLE TRANSPORT PROTEIN USE1"/>
    <property type="match status" value="1"/>
</dbReference>
<keyword evidence="4" id="KW-0813">Transport</keyword>
<reference evidence="14" key="1">
    <citation type="submission" date="2021-12" db="EMBL/GenBank/DDBJ databases">
        <authorList>
            <person name="King R."/>
        </authorList>
    </citation>
    <scope>NUCLEOTIDE SEQUENCE</scope>
</reference>
<evidence type="ECO:0000256" key="12">
    <source>
        <dbReference type="SAM" id="Coils"/>
    </source>
</evidence>
<dbReference type="AlphaFoldDB" id="A0A9P0AMQ7"/>
<comment type="similarity">
    <text evidence="2">Belongs to the USE1 family.</text>
</comment>
<keyword evidence="5 13" id="KW-0812">Transmembrane</keyword>
<gene>
    <name evidence="14" type="ORF">BEMITA_LOCUS13146</name>
</gene>
<evidence type="ECO:0000256" key="8">
    <source>
        <dbReference type="ARBA" id="ARBA00022927"/>
    </source>
</evidence>
<evidence type="ECO:0000256" key="4">
    <source>
        <dbReference type="ARBA" id="ARBA00022448"/>
    </source>
</evidence>
<dbReference type="Proteomes" id="UP001152759">
    <property type="component" value="Chromosome 8"/>
</dbReference>
<dbReference type="Pfam" id="PF09753">
    <property type="entry name" value="Use1"/>
    <property type="match status" value="1"/>
</dbReference>
<evidence type="ECO:0000256" key="2">
    <source>
        <dbReference type="ARBA" id="ARBA00007891"/>
    </source>
</evidence>
<feature type="coiled-coil region" evidence="12">
    <location>
        <begin position="34"/>
        <end position="65"/>
    </location>
</feature>
<dbReference type="CDD" id="cd15860">
    <property type="entry name" value="SNARE_USE1"/>
    <property type="match status" value="1"/>
</dbReference>
<keyword evidence="7" id="KW-0931">ER-Golgi transport</keyword>
<dbReference type="GO" id="GO:0005484">
    <property type="term" value="F:SNAP receptor activity"/>
    <property type="evidence" value="ECO:0007669"/>
    <property type="project" value="TreeGrafter"/>
</dbReference>
<organism evidence="14 15">
    <name type="scientific">Bemisia tabaci</name>
    <name type="common">Sweetpotato whitefly</name>
    <name type="synonym">Aleurodes tabaci</name>
    <dbReference type="NCBI Taxonomy" id="7038"/>
    <lineage>
        <taxon>Eukaryota</taxon>
        <taxon>Metazoa</taxon>
        <taxon>Ecdysozoa</taxon>
        <taxon>Arthropoda</taxon>
        <taxon>Hexapoda</taxon>
        <taxon>Insecta</taxon>
        <taxon>Pterygota</taxon>
        <taxon>Neoptera</taxon>
        <taxon>Paraneoptera</taxon>
        <taxon>Hemiptera</taxon>
        <taxon>Sternorrhyncha</taxon>
        <taxon>Aleyrodoidea</taxon>
        <taxon>Aleyrodidae</taxon>
        <taxon>Aleyrodinae</taxon>
        <taxon>Bemisia</taxon>
    </lineage>
</organism>
<evidence type="ECO:0000256" key="7">
    <source>
        <dbReference type="ARBA" id="ARBA00022892"/>
    </source>
</evidence>
<name>A0A9P0AMQ7_BEMTA</name>
<dbReference type="EMBL" id="OU963869">
    <property type="protein sequence ID" value="CAH0394899.1"/>
    <property type="molecule type" value="Genomic_DNA"/>
</dbReference>
<comment type="subcellular location">
    <subcellularLocation>
        <location evidence="1">Endoplasmic reticulum membrane</location>
        <topology evidence="1">Single-pass type IV membrane protein</topology>
    </subcellularLocation>
</comment>